<evidence type="ECO:0000313" key="2">
    <source>
        <dbReference type="Proteomes" id="UP000245533"/>
    </source>
</evidence>
<dbReference type="Pfam" id="PF03682">
    <property type="entry name" value="UPF0158"/>
    <property type="match status" value="1"/>
</dbReference>
<gene>
    <name evidence="1" type="ORF">DDZ15_15380</name>
</gene>
<dbReference type="EMBL" id="QGGB01000010">
    <property type="protein sequence ID" value="PWN05445.1"/>
    <property type="molecule type" value="Genomic_DNA"/>
</dbReference>
<keyword evidence="2" id="KW-1185">Reference proteome</keyword>
<dbReference type="AlphaFoldDB" id="A0A316TQZ0"/>
<dbReference type="RefSeq" id="WP_109648000.1">
    <property type="nucleotide sequence ID" value="NZ_QGGB01000010.1"/>
</dbReference>
<evidence type="ECO:0000313" key="1">
    <source>
        <dbReference type="EMBL" id="PWN05445.1"/>
    </source>
</evidence>
<name>A0A316TQZ0_9BACT</name>
<reference evidence="1 2" key="1">
    <citation type="submission" date="2018-05" db="EMBL/GenBank/DDBJ databases">
        <title>Rhodohalobacter halophilus gen. nov., sp. nov., a moderately halophilic member of the family Balneolaceae.</title>
        <authorList>
            <person name="Liu Z.-W."/>
        </authorList>
    </citation>
    <scope>NUCLEOTIDE SEQUENCE [LARGE SCALE GENOMIC DNA]</scope>
    <source>
        <strain evidence="1 2">8A47</strain>
    </source>
</reference>
<dbReference type="InterPro" id="IPR005361">
    <property type="entry name" value="UPF0158"/>
</dbReference>
<accession>A0A316TQZ0</accession>
<protein>
    <submittedName>
        <fullName evidence="1">Uncharacterized protein</fullName>
    </submittedName>
</protein>
<dbReference type="Proteomes" id="UP000245533">
    <property type="component" value="Unassembled WGS sequence"/>
</dbReference>
<sequence length="169" mass="19973">MALPVYIFDVVDEIDQQSELVTGFINRKTGELTILTTDDYYALKHLDEGGALDELPAWQQEIIPKLQEVSESDDFIQLPSPYEIDEYRIMQRFIWSLEDDKIRQELENLIQGSGAFRRFRDAIDRYDVRNDWWNYKKNAIKRIAVDFLDSEGITWTEEKPEATHHPINF</sequence>
<organism evidence="1 2">
    <name type="scientific">Rhodohalobacter mucosus</name>
    <dbReference type="NCBI Taxonomy" id="2079485"/>
    <lineage>
        <taxon>Bacteria</taxon>
        <taxon>Pseudomonadati</taxon>
        <taxon>Balneolota</taxon>
        <taxon>Balneolia</taxon>
        <taxon>Balneolales</taxon>
        <taxon>Balneolaceae</taxon>
        <taxon>Rhodohalobacter</taxon>
    </lineage>
</organism>
<dbReference type="OrthoDB" id="48384at2"/>
<proteinExistence type="predicted"/>
<comment type="caution">
    <text evidence="1">The sequence shown here is derived from an EMBL/GenBank/DDBJ whole genome shotgun (WGS) entry which is preliminary data.</text>
</comment>